<dbReference type="GO" id="GO:0015144">
    <property type="term" value="F:carbohydrate transmembrane transporter activity"/>
    <property type="evidence" value="ECO:0007669"/>
    <property type="project" value="InterPro"/>
</dbReference>
<keyword evidence="5 7" id="KW-1133">Transmembrane helix</keyword>
<dbReference type="PANTHER" id="PTHR23500">
    <property type="entry name" value="SOLUTE CARRIER FAMILY 2, FACILITATED GLUCOSE TRANSPORTER"/>
    <property type="match status" value="1"/>
</dbReference>
<dbReference type="InterPro" id="IPR036259">
    <property type="entry name" value="MFS_trans_sf"/>
</dbReference>
<protein>
    <recommendedName>
        <fullName evidence="8">Major facilitator superfamily (MFS) profile domain-containing protein</fullName>
    </recommendedName>
</protein>
<dbReference type="Gramene" id="KXG27782">
    <property type="protein sequence ID" value="KXG27782"/>
    <property type="gene ID" value="SORBI_3005G043800"/>
</dbReference>
<dbReference type="PANTHER" id="PTHR23500:SF5">
    <property type="entry name" value="OS12G0514000 PROTEIN"/>
    <property type="match status" value="1"/>
</dbReference>
<dbReference type="eggNOG" id="KOG0254">
    <property type="taxonomic scope" value="Eukaryota"/>
</dbReference>
<gene>
    <name evidence="9" type="ORF">SORBI_3005G043800</name>
</gene>
<dbReference type="SUPFAM" id="SSF103473">
    <property type="entry name" value="MFS general substrate transporter"/>
    <property type="match status" value="1"/>
</dbReference>
<evidence type="ECO:0000256" key="1">
    <source>
        <dbReference type="ARBA" id="ARBA00004141"/>
    </source>
</evidence>
<feature type="domain" description="Major facilitator superfamily (MFS) profile" evidence="8">
    <location>
        <begin position="1"/>
        <end position="166"/>
    </location>
</feature>
<dbReference type="PROSITE" id="PS50850">
    <property type="entry name" value="MFS"/>
    <property type="match status" value="1"/>
</dbReference>
<keyword evidence="4 7" id="KW-0812">Transmembrane</keyword>
<dbReference type="STRING" id="4558.A0A1B6PQ41"/>
<dbReference type="OMA" id="RCILIAT"/>
<feature type="transmembrane region" description="Helical" evidence="7">
    <location>
        <begin position="32"/>
        <end position="50"/>
    </location>
</feature>
<keyword evidence="10" id="KW-1185">Reference proteome</keyword>
<keyword evidence="6 7" id="KW-0472">Membrane</keyword>
<evidence type="ECO:0000313" key="9">
    <source>
        <dbReference type="EMBL" id="KXG27782.1"/>
    </source>
</evidence>
<evidence type="ECO:0000256" key="3">
    <source>
        <dbReference type="ARBA" id="ARBA00022448"/>
    </source>
</evidence>
<accession>A0A1B6PQ41</accession>
<dbReference type="InterPro" id="IPR045262">
    <property type="entry name" value="STP/PLT_plant"/>
</dbReference>
<sequence>MAEDLGVSDAQIYSRVGALLAGWTSDCLGRRLTIVLANAFFLVGPLAMALTRGYALLMVGRFVAGVGYALVIAPVYAAEIAPPSSRGLLTSLPEIFINTGVMPSYVSNLAFSVLPAHLPWRVMFAAGVVQTVFLAAGVLTMPESSRWLAMKGRVAEAKDGWKEVPM</sequence>
<dbReference type="InterPro" id="IPR005828">
    <property type="entry name" value="MFS_sugar_transport-like"/>
</dbReference>
<comment type="similarity">
    <text evidence="2">Belongs to the major facilitator superfamily. Sugar transporter (TC 2.A.1.1) family.</text>
</comment>
<evidence type="ECO:0000256" key="7">
    <source>
        <dbReference type="SAM" id="Phobius"/>
    </source>
</evidence>
<evidence type="ECO:0000313" key="10">
    <source>
        <dbReference type="Proteomes" id="UP000000768"/>
    </source>
</evidence>
<feature type="transmembrane region" description="Helical" evidence="7">
    <location>
        <begin position="118"/>
        <end position="141"/>
    </location>
</feature>
<evidence type="ECO:0000256" key="6">
    <source>
        <dbReference type="ARBA" id="ARBA00023136"/>
    </source>
</evidence>
<dbReference type="Proteomes" id="UP000000768">
    <property type="component" value="Chromosome 5"/>
</dbReference>
<dbReference type="InterPro" id="IPR005829">
    <property type="entry name" value="Sugar_transporter_CS"/>
</dbReference>
<dbReference type="GO" id="GO:0016020">
    <property type="term" value="C:membrane"/>
    <property type="evidence" value="ECO:0007669"/>
    <property type="project" value="UniProtKB-SubCell"/>
</dbReference>
<dbReference type="PROSITE" id="PS00216">
    <property type="entry name" value="SUGAR_TRANSPORT_1"/>
    <property type="match status" value="1"/>
</dbReference>
<evidence type="ECO:0000256" key="4">
    <source>
        <dbReference type="ARBA" id="ARBA00022692"/>
    </source>
</evidence>
<proteinExistence type="inferred from homology"/>
<feature type="transmembrane region" description="Helical" evidence="7">
    <location>
        <begin position="56"/>
        <end position="76"/>
    </location>
</feature>
<name>A0A1B6PQ41_SORBI</name>
<dbReference type="EMBL" id="CM000764">
    <property type="protein sequence ID" value="KXG27782.1"/>
    <property type="molecule type" value="Genomic_DNA"/>
</dbReference>
<dbReference type="AlphaFoldDB" id="A0A1B6PQ41"/>
<reference evidence="9 10" key="1">
    <citation type="journal article" date="2009" name="Nature">
        <title>The Sorghum bicolor genome and the diversification of grasses.</title>
        <authorList>
            <person name="Paterson A.H."/>
            <person name="Bowers J.E."/>
            <person name="Bruggmann R."/>
            <person name="Dubchak I."/>
            <person name="Grimwood J."/>
            <person name="Gundlach H."/>
            <person name="Haberer G."/>
            <person name="Hellsten U."/>
            <person name="Mitros T."/>
            <person name="Poliakov A."/>
            <person name="Schmutz J."/>
            <person name="Spannagl M."/>
            <person name="Tang H."/>
            <person name="Wang X."/>
            <person name="Wicker T."/>
            <person name="Bharti A.K."/>
            <person name="Chapman J."/>
            <person name="Feltus F.A."/>
            <person name="Gowik U."/>
            <person name="Grigoriev I.V."/>
            <person name="Lyons E."/>
            <person name="Maher C.A."/>
            <person name="Martis M."/>
            <person name="Narechania A."/>
            <person name="Otillar R.P."/>
            <person name="Penning B.W."/>
            <person name="Salamov A.A."/>
            <person name="Wang Y."/>
            <person name="Zhang L."/>
            <person name="Carpita N.C."/>
            <person name="Freeling M."/>
            <person name="Gingle A.R."/>
            <person name="Hash C.T."/>
            <person name="Keller B."/>
            <person name="Klein P."/>
            <person name="Kresovich S."/>
            <person name="McCann M.C."/>
            <person name="Ming R."/>
            <person name="Peterson D.G."/>
            <person name="Mehboob-ur-Rahman"/>
            <person name="Ware D."/>
            <person name="Westhoff P."/>
            <person name="Mayer K.F."/>
            <person name="Messing J."/>
            <person name="Rokhsar D.S."/>
        </authorList>
    </citation>
    <scope>NUCLEOTIDE SEQUENCE [LARGE SCALE GENOMIC DNA]</scope>
    <source>
        <strain evidence="10">cv. BTx623</strain>
    </source>
</reference>
<dbReference type="Gene3D" id="1.20.1250.20">
    <property type="entry name" value="MFS general substrate transporter like domains"/>
    <property type="match status" value="1"/>
</dbReference>
<evidence type="ECO:0000256" key="5">
    <source>
        <dbReference type="ARBA" id="ARBA00022989"/>
    </source>
</evidence>
<reference evidence="10" key="2">
    <citation type="journal article" date="2018" name="Plant J.">
        <title>The Sorghum bicolor reference genome: improved assembly, gene annotations, a transcriptome atlas, and signatures of genome organization.</title>
        <authorList>
            <person name="McCormick R.F."/>
            <person name="Truong S.K."/>
            <person name="Sreedasyam A."/>
            <person name="Jenkins J."/>
            <person name="Shu S."/>
            <person name="Sims D."/>
            <person name="Kennedy M."/>
            <person name="Amirebrahimi M."/>
            <person name="Weers B.D."/>
            <person name="McKinley B."/>
            <person name="Mattison A."/>
            <person name="Morishige D.T."/>
            <person name="Grimwood J."/>
            <person name="Schmutz J."/>
            <person name="Mullet J.E."/>
        </authorList>
    </citation>
    <scope>NUCLEOTIDE SEQUENCE [LARGE SCALE GENOMIC DNA]</scope>
    <source>
        <strain evidence="10">cv. BTx623</strain>
    </source>
</reference>
<keyword evidence="3" id="KW-0813">Transport</keyword>
<evidence type="ECO:0000259" key="8">
    <source>
        <dbReference type="PROSITE" id="PS50850"/>
    </source>
</evidence>
<dbReference type="Pfam" id="PF00083">
    <property type="entry name" value="Sugar_tr"/>
    <property type="match status" value="1"/>
</dbReference>
<dbReference type="InterPro" id="IPR020846">
    <property type="entry name" value="MFS_dom"/>
</dbReference>
<dbReference type="InParanoid" id="A0A1B6PQ41"/>
<organism evidence="9 10">
    <name type="scientific">Sorghum bicolor</name>
    <name type="common">Sorghum</name>
    <name type="synonym">Sorghum vulgare</name>
    <dbReference type="NCBI Taxonomy" id="4558"/>
    <lineage>
        <taxon>Eukaryota</taxon>
        <taxon>Viridiplantae</taxon>
        <taxon>Streptophyta</taxon>
        <taxon>Embryophyta</taxon>
        <taxon>Tracheophyta</taxon>
        <taxon>Spermatophyta</taxon>
        <taxon>Magnoliopsida</taxon>
        <taxon>Liliopsida</taxon>
        <taxon>Poales</taxon>
        <taxon>Poaceae</taxon>
        <taxon>PACMAD clade</taxon>
        <taxon>Panicoideae</taxon>
        <taxon>Andropogonodae</taxon>
        <taxon>Andropogoneae</taxon>
        <taxon>Sorghinae</taxon>
        <taxon>Sorghum</taxon>
    </lineage>
</organism>
<evidence type="ECO:0000256" key="2">
    <source>
        <dbReference type="ARBA" id="ARBA00010992"/>
    </source>
</evidence>
<comment type="subcellular location">
    <subcellularLocation>
        <location evidence="1">Membrane</location>
        <topology evidence="1">Multi-pass membrane protein</topology>
    </subcellularLocation>
</comment>